<evidence type="ECO:0000259" key="3">
    <source>
        <dbReference type="Pfam" id="PF00171"/>
    </source>
</evidence>
<dbReference type="InterPro" id="IPR051020">
    <property type="entry name" value="ALDH-related_metabolic_enz"/>
</dbReference>
<keyword evidence="2" id="KW-0560">Oxidoreductase</keyword>
<protein>
    <submittedName>
        <fullName evidence="4">Acyl-CoA reductase-like NAD-dependent aldehyde dehydrogenase</fullName>
    </submittedName>
</protein>
<dbReference type="Proteomes" id="UP000292445">
    <property type="component" value="Unassembled WGS sequence"/>
</dbReference>
<evidence type="ECO:0000256" key="1">
    <source>
        <dbReference type="ARBA" id="ARBA00009986"/>
    </source>
</evidence>
<dbReference type="InterPro" id="IPR016162">
    <property type="entry name" value="Ald_DH_N"/>
</dbReference>
<dbReference type="AlphaFoldDB" id="A0A4Q7NNT3"/>
<dbReference type="InterPro" id="IPR016163">
    <property type="entry name" value="Ald_DH_C"/>
</dbReference>
<accession>A0A4Q7NNT3</accession>
<dbReference type="FunFam" id="3.40.309.10:FF:000009">
    <property type="entry name" value="Aldehyde dehydrogenase A"/>
    <property type="match status" value="1"/>
</dbReference>
<gene>
    <name evidence="4" type="ORF">EV675_2791</name>
</gene>
<dbReference type="OrthoDB" id="6187633at2"/>
<keyword evidence="5" id="KW-1185">Reference proteome</keyword>
<reference evidence="4 5" key="1">
    <citation type="submission" date="2019-02" db="EMBL/GenBank/DDBJ databases">
        <title>Genomic Encyclopedia of Type Strains, Phase IV (KMG-IV): sequencing the most valuable type-strain genomes for metagenomic binning, comparative biology and taxonomic classification.</title>
        <authorList>
            <person name="Goeker M."/>
        </authorList>
    </citation>
    <scope>NUCLEOTIDE SEQUENCE [LARGE SCALE GENOMIC DNA]</scope>
    <source>
        <strain evidence="4 5">K24</strain>
    </source>
</reference>
<evidence type="ECO:0000313" key="4">
    <source>
        <dbReference type="EMBL" id="RZS86742.1"/>
    </source>
</evidence>
<proteinExistence type="inferred from homology"/>
<dbReference type="SUPFAM" id="SSF53720">
    <property type="entry name" value="ALDH-like"/>
    <property type="match status" value="1"/>
</dbReference>
<feature type="domain" description="Aldehyde dehydrogenase" evidence="3">
    <location>
        <begin position="6"/>
        <end position="477"/>
    </location>
</feature>
<dbReference type="Pfam" id="PF00171">
    <property type="entry name" value="Aldedh"/>
    <property type="match status" value="1"/>
</dbReference>
<dbReference type="InterPro" id="IPR016161">
    <property type="entry name" value="Ald_DH/histidinol_DH"/>
</dbReference>
<name>A0A4Q7NNT3_9BURK</name>
<dbReference type="Gene3D" id="3.40.605.10">
    <property type="entry name" value="Aldehyde Dehydrogenase, Chain A, domain 1"/>
    <property type="match status" value="2"/>
</dbReference>
<comment type="similarity">
    <text evidence="1">Belongs to the aldehyde dehydrogenase family.</text>
</comment>
<sequence length="484" mass="52541">MTLEKILSPYDGSVVGEMPVASAADVERAMVRAQRAFEIMRKLPRFARADILARAAELLKARRDEFVRTIAAEAGKPLYDARGEVSRAIFNLTNAAAEARLQHGDEVPLDADAGVFEYQTTDADGRPASLADLDHAALASMRRRVGIARRFPIGTILAIAPFNFPLNLVMHKVAPAIAVGNSVVLKPAPQTPLTALLLQKLLADAGLPEGALEVVHCPVDVAETMVRDERFAMVTFTGSAKVGWHIKAIAGRKKVALELGGNGTVIVAEDADLDLAAARCVRGGVVYGGQYCIGVQRILVQESVADAFIEKLVAKVKACRVGNPMEEGVDVGPVIDENSARRIQSWVDEAVAQGARVLAGGSRERAVVMPTVLTDTRPGMKVEDEEIFGPVVTVNRYRDFDQAVRRAADSKYGLQGGIFTQDLRRAFRAIEDWEVGGLMINDVPIYRIDNMPFGGWKESGTGREGTRYAMDEMSEIRLMVINYA</sequence>
<dbReference type="InterPro" id="IPR015590">
    <property type="entry name" value="Aldehyde_DH_dom"/>
</dbReference>
<evidence type="ECO:0000256" key="2">
    <source>
        <dbReference type="ARBA" id="ARBA00023002"/>
    </source>
</evidence>
<organism evidence="4 5">
    <name type="scientific">Pigmentiphaga kullae</name>
    <dbReference type="NCBI Taxonomy" id="151784"/>
    <lineage>
        <taxon>Bacteria</taxon>
        <taxon>Pseudomonadati</taxon>
        <taxon>Pseudomonadota</taxon>
        <taxon>Betaproteobacteria</taxon>
        <taxon>Burkholderiales</taxon>
        <taxon>Alcaligenaceae</taxon>
        <taxon>Pigmentiphaga</taxon>
    </lineage>
</organism>
<dbReference type="PANTHER" id="PTHR42991">
    <property type="entry name" value="ALDEHYDE DEHYDROGENASE"/>
    <property type="match status" value="1"/>
</dbReference>
<dbReference type="GO" id="GO:0008911">
    <property type="term" value="F:lactaldehyde dehydrogenase (NAD+) activity"/>
    <property type="evidence" value="ECO:0007669"/>
    <property type="project" value="TreeGrafter"/>
</dbReference>
<comment type="caution">
    <text evidence="4">The sequence shown here is derived from an EMBL/GenBank/DDBJ whole genome shotgun (WGS) entry which is preliminary data.</text>
</comment>
<evidence type="ECO:0000313" key="5">
    <source>
        <dbReference type="Proteomes" id="UP000292445"/>
    </source>
</evidence>
<dbReference type="EMBL" id="SGXC01000001">
    <property type="protein sequence ID" value="RZS86742.1"/>
    <property type="molecule type" value="Genomic_DNA"/>
</dbReference>
<dbReference type="PANTHER" id="PTHR42991:SF1">
    <property type="entry name" value="ALDEHYDE DEHYDROGENASE"/>
    <property type="match status" value="1"/>
</dbReference>
<dbReference type="RefSeq" id="WP_130357806.1">
    <property type="nucleotide sequence ID" value="NZ_SGXC01000001.1"/>
</dbReference>
<dbReference type="Gene3D" id="3.40.309.10">
    <property type="entry name" value="Aldehyde Dehydrogenase, Chain A, domain 2"/>
    <property type="match status" value="1"/>
</dbReference>